<gene>
    <name evidence="2" type="ORF">ACFPEN_32400</name>
</gene>
<keyword evidence="3" id="KW-1185">Reference proteome</keyword>
<protein>
    <submittedName>
        <fullName evidence="2">Uncharacterized protein</fullName>
    </submittedName>
</protein>
<comment type="caution">
    <text evidence="2">The sequence shown here is derived from an EMBL/GenBank/DDBJ whole genome shotgun (WGS) entry which is preliminary data.</text>
</comment>
<evidence type="ECO:0000313" key="2">
    <source>
        <dbReference type="EMBL" id="MFC4517600.1"/>
    </source>
</evidence>
<dbReference type="Proteomes" id="UP001595990">
    <property type="component" value="Unassembled WGS sequence"/>
</dbReference>
<reference evidence="3" key="1">
    <citation type="journal article" date="2019" name="Int. J. Syst. Evol. Microbiol.">
        <title>The Global Catalogue of Microorganisms (GCM) 10K type strain sequencing project: providing services to taxonomists for standard genome sequencing and annotation.</title>
        <authorList>
            <consortium name="The Broad Institute Genomics Platform"/>
            <consortium name="The Broad Institute Genome Sequencing Center for Infectious Disease"/>
            <person name="Wu L."/>
            <person name="Ma J."/>
        </authorList>
    </citation>
    <scope>NUCLEOTIDE SEQUENCE [LARGE SCALE GENOMIC DNA]</scope>
    <source>
        <strain evidence="3">CECT 8064</strain>
    </source>
</reference>
<sequence length="55" mass="6296">MDTDVVPHQHDRAAELDAGPDEQVTQVRQPNPFGWSFRSVYSRTEQNTRDRSPGL</sequence>
<accession>A0ABV9BU00</accession>
<proteinExistence type="predicted"/>
<evidence type="ECO:0000256" key="1">
    <source>
        <dbReference type="SAM" id="MobiDB-lite"/>
    </source>
</evidence>
<feature type="region of interest" description="Disordered" evidence="1">
    <location>
        <begin position="1"/>
        <end position="55"/>
    </location>
</feature>
<feature type="compositionally biased region" description="Basic and acidic residues" evidence="1">
    <location>
        <begin position="46"/>
        <end position="55"/>
    </location>
</feature>
<dbReference type="RefSeq" id="WP_417924157.1">
    <property type="nucleotide sequence ID" value="NZ_JBHSFS010000022.1"/>
</dbReference>
<evidence type="ECO:0000313" key="3">
    <source>
        <dbReference type="Proteomes" id="UP001595990"/>
    </source>
</evidence>
<name>A0ABV9BU00_9ACTN</name>
<organism evidence="2 3">
    <name type="scientific">Streptomyces ehimensis</name>
    <dbReference type="NCBI Taxonomy" id="68195"/>
    <lineage>
        <taxon>Bacteria</taxon>
        <taxon>Bacillati</taxon>
        <taxon>Actinomycetota</taxon>
        <taxon>Actinomycetes</taxon>
        <taxon>Kitasatosporales</taxon>
        <taxon>Streptomycetaceae</taxon>
        <taxon>Streptomyces</taxon>
    </lineage>
</organism>
<dbReference type="EMBL" id="JBHSFS010000022">
    <property type="protein sequence ID" value="MFC4517600.1"/>
    <property type="molecule type" value="Genomic_DNA"/>
</dbReference>
<feature type="compositionally biased region" description="Basic and acidic residues" evidence="1">
    <location>
        <begin position="1"/>
        <end position="15"/>
    </location>
</feature>